<gene>
    <name evidence="3" type="ORF">Q9312_05660</name>
</gene>
<proteinExistence type="predicted"/>
<keyword evidence="2" id="KW-0472">Membrane</keyword>
<name>A0AA51RVR4_9GAMM</name>
<evidence type="ECO:0000256" key="1">
    <source>
        <dbReference type="SAM" id="MobiDB-lite"/>
    </source>
</evidence>
<keyword evidence="2" id="KW-0812">Transmembrane</keyword>
<feature type="region of interest" description="Disordered" evidence="1">
    <location>
        <begin position="67"/>
        <end position="91"/>
    </location>
</feature>
<evidence type="ECO:0000313" key="4">
    <source>
        <dbReference type="Proteomes" id="UP001239782"/>
    </source>
</evidence>
<accession>A0AA51RVR4</accession>
<keyword evidence="2" id="KW-1133">Transmembrane helix</keyword>
<dbReference type="AlphaFoldDB" id="A0AA51RVR4"/>
<reference evidence="3 4" key="1">
    <citation type="submission" date="2023-08" db="EMBL/GenBank/DDBJ databases">
        <title>Pleionea litopenaei sp. nov., isolated from stomach of juvenile Litopenaeus vannamei.</title>
        <authorList>
            <person name="Rho A.M."/>
            <person name="Hwang C.Y."/>
        </authorList>
    </citation>
    <scope>NUCLEOTIDE SEQUENCE [LARGE SCALE GENOMIC DNA]</scope>
    <source>
        <strain evidence="3 4">HL-JVS1</strain>
    </source>
</reference>
<feature type="compositionally biased region" description="Basic and acidic residues" evidence="1">
    <location>
        <begin position="67"/>
        <end position="77"/>
    </location>
</feature>
<dbReference type="PROSITE" id="PS51257">
    <property type="entry name" value="PROKAR_LIPOPROTEIN"/>
    <property type="match status" value="1"/>
</dbReference>
<sequence length="124" mass="13320">MRAIKIISLITLTAMLSGCVVGAHHRVGHGHHRSSVHLHGHVRGSQAAGALIAGAIIGSVITAAAHADDRDERREAKAPAPNASDSPRGPHYYRSADGRCFWVVPRADGAETRELIEDRFCEEN</sequence>
<dbReference type="EMBL" id="CP133548">
    <property type="protein sequence ID" value="WMS88399.1"/>
    <property type="molecule type" value="Genomic_DNA"/>
</dbReference>
<keyword evidence="4" id="KW-1185">Reference proteome</keyword>
<evidence type="ECO:0000256" key="2">
    <source>
        <dbReference type="SAM" id="Phobius"/>
    </source>
</evidence>
<dbReference type="RefSeq" id="WP_309203613.1">
    <property type="nucleotide sequence ID" value="NZ_CP133548.1"/>
</dbReference>
<evidence type="ECO:0000313" key="3">
    <source>
        <dbReference type="EMBL" id="WMS88399.1"/>
    </source>
</evidence>
<dbReference type="KEGG" id="plei:Q9312_05660"/>
<protein>
    <recommendedName>
        <fullName evidence="5">Lipoprotein</fullName>
    </recommendedName>
</protein>
<evidence type="ECO:0008006" key="5">
    <source>
        <dbReference type="Google" id="ProtNLM"/>
    </source>
</evidence>
<dbReference type="Proteomes" id="UP001239782">
    <property type="component" value="Chromosome"/>
</dbReference>
<feature type="transmembrane region" description="Helical" evidence="2">
    <location>
        <begin position="46"/>
        <end position="67"/>
    </location>
</feature>
<organism evidence="3 4">
    <name type="scientific">Pleionea litopenaei</name>
    <dbReference type="NCBI Taxonomy" id="3070815"/>
    <lineage>
        <taxon>Bacteria</taxon>
        <taxon>Pseudomonadati</taxon>
        <taxon>Pseudomonadota</taxon>
        <taxon>Gammaproteobacteria</taxon>
        <taxon>Oceanospirillales</taxon>
        <taxon>Pleioneaceae</taxon>
        <taxon>Pleionea</taxon>
    </lineage>
</organism>